<dbReference type="AlphaFoldDB" id="A0A1M6L6Z8"/>
<evidence type="ECO:0000313" key="3">
    <source>
        <dbReference type="EMBL" id="SHJ66904.1"/>
    </source>
</evidence>
<protein>
    <submittedName>
        <fullName evidence="3">Outer membrane protein beta-barrel domain-containing protein</fullName>
    </submittedName>
</protein>
<feature type="chain" id="PRO_5012997297" evidence="1">
    <location>
        <begin position="23"/>
        <end position="192"/>
    </location>
</feature>
<name>A0A1M6L6Z8_9BACT</name>
<keyword evidence="4" id="KW-1185">Reference proteome</keyword>
<dbReference type="RefSeq" id="WP_073111861.1">
    <property type="nucleotide sequence ID" value="NZ_FQYN01000009.1"/>
</dbReference>
<evidence type="ECO:0000256" key="1">
    <source>
        <dbReference type="SAM" id="SignalP"/>
    </source>
</evidence>
<dbReference type="EMBL" id="FQYN01000009">
    <property type="protein sequence ID" value="SHJ66904.1"/>
    <property type="molecule type" value="Genomic_DNA"/>
</dbReference>
<evidence type="ECO:0000313" key="4">
    <source>
        <dbReference type="Proteomes" id="UP000184418"/>
    </source>
</evidence>
<dbReference type="InterPro" id="IPR025665">
    <property type="entry name" value="Beta-barrel_OMP_2"/>
</dbReference>
<sequence>MKKLSVPCVLLILGSLPSHSYAQSTRFGLKAGANYSTTYIKNITRPDRILGLTAGVFAQVPLLQDGFFLLQPELLYSAKGSETSFQGTTYQNRLHYLELPVLAKLNADGFVFEAGPQLSYLLADRQEAFGGIGSNIDNYNRLVVGAVAGVGYQLPMGLGLTLRYANDLSRISEDGPRNTLYQLQLSYALPGK</sequence>
<dbReference type="STRING" id="1121955.SAMN02745146_3647"/>
<feature type="signal peptide" evidence="1">
    <location>
        <begin position="1"/>
        <end position="22"/>
    </location>
</feature>
<feature type="domain" description="Outer membrane protein beta-barrel" evidence="2">
    <location>
        <begin position="22"/>
        <end position="165"/>
    </location>
</feature>
<gene>
    <name evidence="3" type="ORF">SAMN02745146_3647</name>
</gene>
<keyword evidence="1" id="KW-0732">Signal</keyword>
<proteinExistence type="predicted"/>
<organism evidence="3 4">
    <name type="scientific">Hymenobacter daecheongensis DSM 21074</name>
    <dbReference type="NCBI Taxonomy" id="1121955"/>
    <lineage>
        <taxon>Bacteria</taxon>
        <taxon>Pseudomonadati</taxon>
        <taxon>Bacteroidota</taxon>
        <taxon>Cytophagia</taxon>
        <taxon>Cytophagales</taxon>
        <taxon>Hymenobacteraceae</taxon>
        <taxon>Hymenobacter</taxon>
    </lineage>
</organism>
<reference evidence="3 4" key="1">
    <citation type="submission" date="2016-11" db="EMBL/GenBank/DDBJ databases">
        <authorList>
            <person name="Jaros S."/>
            <person name="Januszkiewicz K."/>
            <person name="Wedrychowicz H."/>
        </authorList>
    </citation>
    <scope>NUCLEOTIDE SEQUENCE [LARGE SCALE GENOMIC DNA]</scope>
    <source>
        <strain evidence="3 4">DSM 21074</strain>
    </source>
</reference>
<accession>A0A1M6L6Z8</accession>
<evidence type="ECO:0000259" key="2">
    <source>
        <dbReference type="Pfam" id="PF13568"/>
    </source>
</evidence>
<dbReference type="Proteomes" id="UP000184418">
    <property type="component" value="Unassembled WGS sequence"/>
</dbReference>
<dbReference type="Pfam" id="PF13568">
    <property type="entry name" value="OMP_b-brl_2"/>
    <property type="match status" value="1"/>
</dbReference>